<organism evidence="1 2">
    <name type="scientific">Mycoplasma capricolum subsp. capricolum 14232</name>
    <dbReference type="NCBI Taxonomy" id="1188238"/>
    <lineage>
        <taxon>Bacteria</taxon>
        <taxon>Bacillati</taxon>
        <taxon>Mycoplasmatota</taxon>
        <taxon>Mollicutes</taxon>
        <taxon>Mycoplasmataceae</taxon>
        <taxon>Mycoplasma</taxon>
    </lineage>
</organism>
<name>A0A084EM19_MYCCA</name>
<sequence>MYIDIEKNTKGNLQIEKKVINRLIENVILSTTKISNPQDVSSSIYLLEENQLHILTTIRIQDQKLQDLNINEDKIFKAIDKIINQTISIKPKNINISYIK</sequence>
<evidence type="ECO:0000313" key="1">
    <source>
        <dbReference type="EMBL" id="KEZ19011.1"/>
    </source>
</evidence>
<dbReference type="NCBIfam" id="NF045836">
    <property type="entry name" value="MMB_0454_fam"/>
    <property type="match status" value="1"/>
</dbReference>
<comment type="caution">
    <text evidence="1">The sequence shown here is derived from an EMBL/GenBank/DDBJ whole genome shotgun (WGS) entry which is preliminary data.</text>
</comment>
<dbReference type="RefSeq" id="WP_036431944.1">
    <property type="nucleotide sequence ID" value="NZ_JFDO01000017.1"/>
</dbReference>
<dbReference type="Proteomes" id="UP000028533">
    <property type="component" value="Unassembled WGS sequence"/>
</dbReference>
<dbReference type="EMBL" id="JFDO01000017">
    <property type="protein sequence ID" value="KEZ19011.1"/>
    <property type="molecule type" value="Genomic_DNA"/>
</dbReference>
<protein>
    <submittedName>
        <fullName evidence="1">Uncharacterized protein</fullName>
    </submittedName>
</protein>
<evidence type="ECO:0000313" key="2">
    <source>
        <dbReference type="Proteomes" id="UP000028533"/>
    </source>
</evidence>
<dbReference type="InterPro" id="IPR054781">
    <property type="entry name" value="Asp23-rel"/>
</dbReference>
<dbReference type="AlphaFoldDB" id="A0A084EM19"/>
<reference evidence="1 2" key="1">
    <citation type="submission" date="2014-02" db="EMBL/GenBank/DDBJ databases">
        <title>Genome sequence of Mycoplasma capricolum subsp. capricolum strain 14232.</title>
        <authorList>
            <person name="Sirand-Pugnet P."/>
            <person name="Breton M."/>
            <person name="Dordet-Frisoni E."/>
            <person name="Baranowski E."/>
            <person name="Barre A."/>
            <person name="Couture C."/>
            <person name="Dupuy V."/>
            <person name="Gaurivaud P."/>
            <person name="Jacob D."/>
            <person name="Lemaitre C."/>
            <person name="Manso-Silvan L."/>
            <person name="Nikolski M."/>
            <person name="Nouvel L.-X."/>
            <person name="Poumarat F."/>
            <person name="Tardy F."/>
            <person name="Thebault P."/>
            <person name="Theil S."/>
            <person name="Citti C."/>
            <person name="Thiaucourt F."/>
            <person name="Blanchard A."/>
        </authorList>
    </citation>
    <scope>NUCLEOTIDE SEQUENCE [LARGE SCALE GENOMIC DNA]</scope>
    <source>
        <strain evidence="1 2">14232</strain>
    </source>
</reference>
<gene>
    <name evidence="1" type="ORF">MCAPa_5000</name>
</gene>
<proteinExistence type="predicted"/>
<accession>A0A084EM19</accession>